<keyword evidence="1" id="KW-0472">Membrane</keyword>
<dbReference type="Gene3D" id="3.40.1350.10">
    <property type="match status" value="1"/>
</dbReference>
<keyword evidence="3" id="KW-0540">Nuclease</keyword>
<feature type="domain" description="Restriction endonuclease type IV Mrr" evidence="2">
    <location>
        <begin position="88"/>
        <end position="196"/>
    </location>
</feature>
<dbReference type="Proteomes" id="UP001601976">
    <property type="component" value="Unassembled WGS sequence"/>
</dbReference>
<dbReference type="SUPFAM" id="SSF52980">
    <property type="entry name" value="Restriction endonuclease-like"/>
    <property type="match status" value="1"/>
</dbReference>
<evidence type="ECO:0000259" key="2">
    <source>
        <dbReference type="Pfam" id="PF04471"/>
    </source>
</evidence>
<dbReference type="PANTHER" id="PTHR30015:SF6">
    <property type="entry name" value="SLL1429 PROTEIN"/>
    <property type="match status" value="1"/>
</dbReference>
<keyword evidence="1" id="KW-1133">Transmembrane helix</keyword>
<keyword evidence="1" id="KW-0812">Transmembrane</keyword>
<sequence>MPKRTGRRTKARQRQVLRRRAGAAAGIVAVLVFIFWQYPWLLIAVAIAAAAGASGWVLWRNHRTEVDGDRAWREEERNMALERSMTAIDAMTWQDFEHYVAALCRRDGCTDVFVVGGSGDLAADILGYMPDRRRLVVQVKHYAPHRTVPSGDMQKFVGMAFAEHNADVALFVATCEYGKAARNLAVKHNIVALNRNLFGSWNSGAPLESLLALSGAGGGMARRSSRKRQQDMP</sequence>
<organism evidence="3 4">
    <name type="scientific">Streptomyces flavidovirens</name>
    <dbReference type="NCBI Taxonomy" id="67298"/>
    <lineage>
        <taxon>Bacteria</taxon>
        <taxon>Bacillati</taxon>
        <taxon>Actinomycetota</taxon>
        <taxon>Actinomycetes</taxon>
        <taxon>Kitasatosporales</taxon>
        <taxon>Streptomycetaceae</taxon>
        <taxon>Streptomyces</taxon>
    </lineage>
</organism>
<dbReference type="RefSeq" id="WP_387893722.1">
    <property type="nucleotide sequence ID" value="NZ_JBIAPK010000001.1"/>
</dbReference>
<dbReference type="InterPro" id="IPR011335">
    <property type="entry name" value="Restrct_endonuc-II-like"/>
</dbReference>
<dbReference type="GO" id="GO:0004519">
    <property type="term" value="F:endonuclease activity"/>
    <property type="evidence" value="ECO:0007669"/>
    <property type="project" value="UniProtKB-KW"/>
</dbReference>
<reference evidence="3 4" key="1">
    <citation type="submission" date="2024-10" db="EMBL/GenBank/DDBJ databases">
        <title>The Natural Products Discovery Center: Release of the First 8490 Sequenced Strains for Exploring Actinobacteria Biosynthetic Diversity.</title>
        <authorList>
            <person name="Kalkreuter E."/>
            <person name="Kautsar S.A."/>
            <person name="Yang D."/>
            <person name="Bader C.D."/>
            <person name="Teijaro C.N."/>
            <person name="Fluegel L."/>
            <person name="Davis C.M."/>
            <person name="Simpson J.R."/>
            <person name="Lauterbach L."/>
            <person name="Steele A.D."/>
            <person name="Gui C."/>
            <person name="Meng S."/>
            <person name="Li G."/>
            <person name="Viehrig K."/>
            <person name="Ye F."/>
            <person name="Su P."/>
            <person name="Kiefer A.F."/>
            <person name="Nichols A."/>
            <person name="Cepeda A.J."/>
            <person name="Yan W."/>
            <person name="Fan B."/>
            <person name="Jiang Y."/>
            <person name="Adhikari A."/>
            <person name="Zheng C.-J."/>
            <person name="Schuster L."/>
            <person name="Cowan T.M."/>
            <person name="Smanski M.J."/>
            <person name="Chevrette M.G."/>
            <person name="De Carvalho L.P.S."/>
            <person name="Shen B."/>
        </authorList>
    </citation>
    <scope>NUCLEOTIDE SEQUENCE [LARGE SCALE GENOMIC DNA]</scope>
    <source>
        <strain evidence="3 4">NPDC003029</strain>
    </source>
</reference>
<feature type="transmembrane region" description="Helical" evidence="1">
    <location>
        <begin position="42"/>
        <end position="59"/>
    </location>
</feature>
<dbReference type="InterPro" id="IPR011856">
    <property type="entry name" value="tRNA_endonuc-like_dom_sf"/>
</dbReference>
<dbReference type="EMBL" id="JBIAPK010000001">
    <property type="protein sequence ID" value="MFF3337842.1"/>
    <property type="molecule type" value="Genomic_DNA"/>
</dbReference>
<dbReference type="InterPro" id="IPR007560">
    <property type="entry name" value="Restrct_endonuc_IV_Mrr"/>
</dbReference>
<accession>A0ABW6R9F1</accession>
<keyword evidence="3" id="KW-0255">Endonuclease</keyword>
<name>A0ABW6R9F1_9ACTN</name>
<dbReference type="Pfam" id="PF04471">
    <property type="entry name" value="Mrr_cat"/>
    <property type="match status" value="1"/>
</dbReference>
<dbReference type="InterPro" id="IPR052906">
    <property type="entry name" value="Type_IV_Methyl-Rstrct_Enzyme"/>
</dbReference>
<keyword evidence="4" id="KW-1185">Reference proteome</keyword>
<comment type="caution">
    <text evidence="3">The sequence shown here is derived from an EMBL/GenBank/DDBJ whole genome shotgun (WGS) entry which is preliminary data.</text>
</comment>
<dbReference type="PANTHER" id="PTHR30015">
    <property type="entry name" value="MRR RESTRICTION SYSTEM PROTEIN"/>
    <property type="match status" value="1"/>
</dbReference>
<evidence type="ECO:0000313" key="3">
    <source>
        <dbReference type="EMBL" id="MFF3337842.1"/>
    </source>
</evidence>
<proteinExistence type="predicted"/>
<keyword evidence="3" id="KW-0378">Hydrolase</keyword>
<evidence type="ECO:0000313" key="4">
    <source>
        <dbReference type="Proteomes" id="UP001601976"/>
    </source>
</evidence>
<gene>
    <name evidence="3" type="ORF">ACFYWW_03750</name>
</gene>
<feature type="transmembrane region" description="Helical" evidence="1">
    <location>
        <begin position="21"/>
        <end position="36"/>
    </location>
</feature>
<protein>
    <submittedName>
        <fullName evidence="3">Restriction endonuclease</fullName>
    </submittedName>
</protein>
<evidence type="ECO:0000256" key="1">
    <source>
        <dbReference type="SAM" id="Phobius"/>
    </source>
</evidence>